<dbReference type="EMBL" id="JACASE010000005">
    <property type="protein sequence ID" value="KAF6465984.1"/>
    <property type="molecule type" value="Genomic_DNA"/>
</dbReference>
<reference evidence="2 3" key="1">
    <citation type="journal article" date="2020" name="Nature">
        <title>Six reference-quality genomes reveal evolution of bat adaptations.</title>
        <authorList>
            <person name="Jebb D."/>
            <person name="Huang Z."/>
            <person name="Pippel M."/>
            <person name="Hughes G.M."/>
            <person name="Lavrichenko K."/>
            <person name="Devanna P."/>
            <person name="Winkler S."/>
            <person name="Jermiin L.S."/>
            <person name="Skirmuntt E.C."/>
            <person name="Katzourakis A."/>
            <person name="Burkitt-Gray L."/>
            <person name="Ray D.A."/>
            <person name="Sullivan K.A.M."/>
            <person name="Roscito J.G."/>
            <person name="Kirilenko B.M."/>
            <person name="Davalos L.M."/>
            <person name="Corthals A.P."/>
            <person name="Power M.L."/>
            <person name="Jones G."/>
            <person name="Ransome R.D."/>
            <person name="Dechmann D.K.N."/>
            <person name="Locatelli A.G."/>
            <person name="Puechmaille S.J."/>
            <person name="Fedrigo O."/>
            <person name="Jarvis E.D."/>
            <person name="Hiller M."/>
            <person name="Vernes S.C."/>
            <person name="Myers E.W."/>
            <person name="Teeling E.C."/>
        </authorList>
    </citation>
    <scope>NUCLEOTIDE SEQUENCE [LARGE SCALE GENOMIC DNA]</scope>
    <source>
        <strain evidence="2">MRouAeg1</strain>
        <tissue evidence="2">Muscle</tissue>
    </source>
</reference>
<feature type="compositionally biased region" description="Polar residues" evidence="1">
    <location>
        <begin position="96"/>
        <end position="109"/>
    </location>
</feature>
<feature type="region of interest" description="Disordered" evidence="1">
    <location>
        <begin position="73"/>
        <end position="109"/>
    </location>
</feature>
<proteinExistence type="predicted"/>
<organism evidence="2 3">
    <name type="scientific">Rousettus aegyptiacus</name>
    <name type="common">Egyptian fruit bat</name>
    <name type="synonym">Pteropus aegyptiacus</name>
    <dbReference type="NCBI Taxonomy" id="9407"/>
    <lineage>
        <taxon>Eukaryota</taxon>
        <taxon>Metazoa</taxon>
        <taxon>Chordata</taxon>
        <taxon>Craniata</taxon>
        <taxon>Vertebrata</taxon>
        <taxon>Euteleostomi</taxon>
        <taxon>Mammalia</taxon>
        <taxon>Eutheria</taxon>
        <taxon>Laurasiatheria</taxon>
        <taxon>Chiroptera</taxon>
        <taxon>Yinpterochiroptera</taxon>
        <taxon>Pteropodoidea</taxon>
        <taxon>Pteropodidae</taxon>
        <taxon>Rousettinae</taxon>
        <taxon>Rousettus</taxon>
    </lineage>
</organism>
<evidence type="ECO:0000256" key="1">
    <source>
        <dbReference type="SAM" id="MobiDB-lite"/>
    </source>
</evidence>
<accession>A0A7J8H0Y4</accession>
<sequence>MKGEREEELETKNLHFPDSHASGVLVLIPPIRDSPMRFGKEKRKQKLLLMPRHWQAGPVPAMKRKRHQSLLSAMRGHKRRWPSASQGESPHWNPTMLASRSQTFQSLKL</sequence>
<dbReference type="Proteomes" id="UP000593571">
    <property type="component" value="Unassembled WGS sequence"/>
</dbReference>
<comment type="caution">
    <text evidence="2">The sequence shown here is derived from an EMBL/GenBank/DDBJ whole genome shotgun (WGS) entry which is preliminary data.</text>
</comment>
<keyword evidence="3" id="KW-1185">Reference proteome</keyword>
<evidence type="ECO:0000313" key="3">
    <source>
        <dbReference type="Proteomes" id="UP000593571"/>
    </source>
</evidence>
<name>A0A7J8H0Y4_ROUAE</name>
<protein>
    <submittedName>
        <fullName evidence="2">Uncharacterized protein</fullName>
    </submittedName>
</protein>
<evidence type="ECO:0000313" key="2">
    <source>
        <dbReference type="EMBL" id="KAF6465984.1"/>
    </source>
</evidence>
<gene>
    <name evidence="2" type="ORF">HJG63_011324</name>
</gene>
<dbReference type="AlphaFoldDB" id="A0A7J8H0Y4"/>